<dbReference type="OrthoDB" id="19419at2759"/>
<evidence type="ECO:0000256" key="2">
    <source>
        <dbReference type="RuleBase" id="RU003876"/>
    </source>
</evidence>
<dbReference type="GO" id="GO:0006334">
    <property type="term" value="P:nucleosome assembly"/>
    <property type="evidence" value="ECO:0007669"/>
    <property type="project" value="InterPro"/>
</dbReference>
<dbReference type="HOGENOM" id="CLU_837277_0_0_1"/>
<dbReference type="GeneID" id="8444713"/>
<dbReference type="SUPFAM" id="SSF143113">
    <property type="entry name" value="NAP-like"/>
    <property type="match status" value="1"/>
</dbReference>
<sequence length="332" mass="38594">MRPLYARRHSLVNSKLQHADFWPRVFANSPADIDEYVRPSDAQVISACLKNITIDRFEVNERGEGEPRSVRFTFEFDNGEDNVWFENDKLVKEFYWRKDIMTAVSGKKRVWEGMVSEPVRINWKEGMDLTEGLLDAACDLADAEKAFMKKENKPKATNEDRLKLKEYESLVRKVAKFEAEVANEGEGDDEEGESSPMALSFFAWFGYRGRDVTAEESARAIKEDNEKWDKIIKGEEAFDEEDEEDEVEENTLADAEIFPMRVVGNLPWRRPLAQCLNIMNSETWKMTTMKTMRTTHLRMSRSVLARRSRRDSVDFLRLLPVLACNLKHDDQN</sequence>
<keyword evidence="4" id="KW-1185">Reference proteome</keyword>
<evidence type="ECO:0008006" key="5">
    <source>
        <dbReference type="Google" id="ProtNLM"/>
    </source>
</evidence>
<dbReference type="GO" id="GO:0005634">
    <property type="term" value="C:nucleus"/>
    <property type="evidence" value="ECO:0007669"/>
    <property type="project" value="InterPro"/>
</dbReference>
<dbReference type="AlphaFoldDB" id="C4JM73"/>
<proteinExistence type="inferred from homology"/>
<dbReference type="InParanoid" id="C4JM73"/>
<dbReference type="InterPro" id="IPR037231">
    <property type="entry name" value="NAP-like_sf"/>
</dbReference>
<reference evidence="4" key="1">
    <citation type="journal article" date="2009" name="Genome Res.">
        <title>Comparative genomic analyses of the human fungal pathogens Coccidioides and their relatives.</title>
        <authorList>
            <person name="Sharpton T.J."/>
            <person name="Stajich J.E."/>
            <person name="Rounsley S.D."/>
            <person name="Gardner M.J."/>
            <person name="Wortman J.R."/>
            <person name="Jordar V.S."/>
            <person name="Maiti R."/>
            <person name="Kodira C.D."/>
            <person name="Neafsey D.E."/>
            <person name="Zeng Q."/>
            <person name="Hung C.-Y."/>
            <person name="McMahan C."/>
            <person name="Muszewska A."/>
            <person name="Grynberg M."/>
            <person name="Mandel M.A."/>
            <person name="Kellner E.M."/>
            <person name="Barker B.M."/>
            <person name="Galgiani J.N."/>
            <person name="Orbach M.J."/>
            <person name="Kirkland T.N."/>
            <person name="Cole G.T."/>
            <person name="Henn M.R."/>
            <person name="Birren B.W."/>
            <person name="Taylor J.W."/>
        </authorList>
    </citation>
    <scope>NUCLEOTIDE SEQUENCE [LARGE SCALE GENOMIC DNA]</scope>
    <source>
        <strain evidence="4">UAMH 1704</strain>
    </source>
</reference>
<dbReference type="OMA" id="FEVNERG"/>
<name>C4JM73_UNCRE</name>
<evidence type="ECO:0000256" key="1">
    <source>
        <dbReference type="ARBA" id="ARBA00009947"/>
    </source>
</evidence>
<gene>
    <name evidence="3" type="ORF">UREG_03931</name>
</gene>
<dbReference type="STRING" id="336963.C4JM73"/>
<dbReference type="Gene3D" id="3.30.1120.90">
    <property type="entry name" value="Nucleosome assembly protein"/>
    <property type="match status" value="1"/>
</dbReference>
<protein>
    <recommendedName>
        <fullName evidence="5">BSD domain-containing protein</fullName>
    </recommendedName>
</protein>
<accession>C4JM73</accession>
<dbReference type="VEuPathDB" id="FungiDB:UREG_03931"/>
<comment type="similarity">
    <text evidence="1 2">Belongs to the nucleosome assembly protein (NAP) family.</text>
</comment>
<organism evidence="3 4">
    <name type="scientific">Uncinocarpus reesii (strain UAMH 1704)</name>
    <dbReference type="NCBI Taxonomy" id="336963"/>
    <lineage>
        <taxon>Eukaryota</taxon>
        <taxon>Fungi</taxon>
        <taxon>Dikarya</taxon>
        <taxon>Ascomycota</taxon>
        <taxon>Pezizomycotina</taxon>
        <taxon>Eurotiomycetes</taxon>
        <taxon>Eurotiomycetidae</taxon>
        <taxon>Onygenales</taxon>
        <taxon>Onygenaceae</taxon>
        <taxon>Uncinocarpus</taxon>
    </lineage>
</organism>
<dbReference type="PANTHER" id="PTHR11875">
    <property type="entry name" value="TESTIS-SPECIFIC Y-ENCODED PROTEIN"/>
    <property type="match status" value="1"/>
</dbReference>
<dbReference type="Proteomes" id="UP000002058">
    <property type="component" value="Unassembled WGS sequence"/>
</dbReference>
<evidence type="ECO:0000313" key="4">
    <source>
        <dbReference type="Proteomes" id="UP000002058"/>
    </source>
</evidence>
<dbReference type="KEGG" id="ure:UREG_03931"/>
<dbReference type="InterPro" id="IPR002164">
    <property type="entry name" value="NAP_family"/>
</dbReference>
<evidence type="ECO:0000313" key="3">
    <source>
        <dbReference type="EMBL" id="EEP79085.1"/>
    </source>
</evidence>
<dbReference type="Pfam" id="PF00956">
    <property type="entry name" value="NAP"/>
    <property type="match status" value="1"/>
</dbReference>
<dbReference type="eggNOG" id="KOG1508">
    <property type="taxonomic scope" value="Eukaryota"/>
</dbReference>
<dbReference type="RefSeq" id="XP_002544414.1">
    <property type="nucleotide sequence ID" value="XM_002544368.1"/>
</dbReference>
<dbReference type="EMBL" id="CH476616">
    <property type="protein sequence ID" value="EEP79085.1"/>
    <property type="molecule type" value="Genomic_DNA"/>
</dbReference>